<feature type="compositionally biased region" description="Acidic residues" evidence="1">
    <location>
        <begin position="404"/>
        <end position="420"/>
    </location>
</feature>
<evidence type="ECO:0000256" key="1">
    <source>
        <dbReference type="SAM" id="MobiDB-lite"/>
    </source>
</evidence>
<sequence length="584" mass="62025">MAGIASIEELNALLYGAAEAVPDMAHALAALYAPPPPPLPPPAQHAPPAAAPPPAPAPAPPAAVAPPAAPPAAPAPPRPMGLDLMPEVVLTHIAGFLVEPGAPNPLWPKTEVFLTTLPFAMTCHRAFRAVSNGVWLPKCWPAETPLPEEPPPPRLLPSQQQVMQAGVQQLKEWLRAAQLKLTGPKAELQYRLIYALNAGPQAPRWMPLWLMKLFKYLKADRNRRITQTDAMKTCHLARSDMDFAEPPLLRDNHHHPDAAPIKLFLQHECSRLARGRFDGDFGRYLSKTGRKLDPAFHPPPAPTPKVNLGRRSAEAAGGAAPTAAAAAGALDLSRAPETAATYATATTAAAAPAGSGGGRGRRGGGRGRRGRGRGRGRGRAPRGAGESGSEEMDETGSSNRSDSEPDSFGEEEEGEEDEDGGWLPSPSAPRRVPARKRARAEPAAPAAAATVVVPLEVVQLAADEFNLFQHQWAAAARLIAAAQGAPPQEQPTAFVAGPNATQLLFPRLDLYLQWQNLWMMSVASEEGQRIAPVPAHLVEQAVTRQGAAQAQQTQQRSILAAALLANSREALQSAQQQARQESSA</sequence>
<feature type="region of interest" description="Disordered" evidence="1">
    <location>
        <begin position="289"/>
        <end position="315"/>
    </location>
</feature>
<dbReference type="CDD" id="cd21075">
    <property type="entry name" value="DBD_XPA-like"/>
    <property type="match status" value="1"/>
</dbReference>
<dbReference type="Proteomes" id="UP000247498">
    <property type="component" value="Unassembled WGS sequence"/>
</dbReference>
<proteinExistence type="predicted"/>
<evidence type="ECO:0000313" key="2">
    <source>
        <dbReference type="EMBL" id="GBF88980.1"/>
    </source>
</evidence>
<organism evidence="2 3">
    <name type="scientific">Raphidocelis subcapitata</name>
    <dbReference type="NCBI Taxonomy" id="307507"/>
    <lineage>
        <taxon>Eukaryota</taxon>
        <taxon>Viridiplantae</taxon>
        <taxon>Chlorophyta</taxon>
        <taxon>core chlorophytes</taxon>
        <taxon>Chlorophyceae</taxon>
        <taxon>CS clade</taxon>
        <taxon>Sphaeropleales</taxon>
        <taxon>Selenastraceae</taxon>
        <taxon>Raphidocelis</taxon>
    </lineage>
</organism>
<feature type="region of interest" description="Disordered" evidence="1">
    <location>
        <begin position="346"/>
        <end position="437"/>
    </location>
</feature>
<dbReference type="EMBL" id="BDRX01000007">
    <property type="protein sequence ID" value="GBF88980.1"/>
    <property type="molecule type" value="Genomic_DNA"/>
</dbReference>
<evidence type="ECO:0000313" key="3">
    <source>
        <dbReference type="Proteomes" id="UP000247498"/>
    </source>
</evidence>
<dbReference type="InParanoid" id="A0A2V0NTT6"/>
<name>A0A2V0NTT6_9CHLO</name>
<keyword evidence="3" id="KW-1185">Reference proteome</keyword>
<comment type="caution">
    <text evidence="2">The sequence shown here is derived from an EMBL/GenBank/DDBJ whole genome shotgun (WGS) entry which is preliminary data.</text>
</comment>
<feature type="region of interest" description="Disordered" evidence="1">
    <location>
        <begin position="38"/>
        <end position="78"/>
    </location>
</feature>
<feature type="compositionally biased region" description="Basic residues" evidence="1">
    <location>
        <begin position="359"/>
        <end position="380"/>
    </location>
</feature>
<gene>
    <name evidence="2" type="ORF">Rsub_01479</name>
</gene>
<dbReference type="AlphaFoldDB" id="A0A2V0NTT6"/>
<reference evidence="2 3" key="1">
    <citation type="journal article" date="2018" name="Sci. Rep.">
        <title>Raphidocelis subcapitata (=Pseudokirchneriella subcapitata) provides an insight into genome evolution and environmental adaptations in the Sphaeropleales.</title>
        <authorList>
            <person name="Suzuki S."/>
            <person name="Yamaguchi H."/>
            <person name="Nakajima N."/>
            <person name="Kawachi M."/>
        </authorList>
    </citation>
    <scope>NUCLEOTIDE SEQUENCE [LARGE SCALE GENOMIC DNA]</scope>
    <source>
        <strain evidence="2 3">NIES-35</strain>
    </source>
</reference>
<protein>
    <submittedName>
        <fullName evidence="2">Uncharacterized protein</fullName>
    </submittedName>
</protein>
<accession>A0A2V0NTT6</accession>